<dbReference type="InterPro" id="IPR045863">
    <property type="entry name" value="CorA_TM1_TM2"/>
</dbReference>
<dbReference type="Proteomes" id="UP001331561">
    <property type="component" value="Unassembled WGS sequence"/>
</dbReference>
<comment type="caution">
    <text evidence="10">The sequence shown here is derived from an EMBL/GenBank/DDBJ whole genome shotgun (WGS) entry which is preliminary data.</text>
</comment>
<evidence type="ECO:0000256" key="3">
    <source>
        <dbReference type="ARBA" id="ARBA00022448"/>
    </source>
</evidence>
<dbReference type="InterPro" id="IPR004488">
    <property type="entry name" value="Mg/Co-transport_prot_CorA"/>
</dbReference>
<keyword evidence="7 8" id="KW-0472">Membrane</keyword>
<gene>
    <name evidence="8 10" type="primary">corA</name>
    <name evidence="10" type="ORF">VVD49_20630</name>
</gene>
<dbReference type="SUPFAM" id="SSF144083">
    <property type="entry name" value="Magnesium transport protein CorA, transmembrane region"/>
    <property type="match status" value="1"/>
</dbReference>
<evidence type="ECO:0000256" key="8">
    <source>
        <dbReference type="RuleBase" id="RU362010"/>
    </source>
</evidence>
<evidence type="ECO:0000256" key="7">
    <source>
        <dbReference type="ARBA" id="ARBA00023136"/>
    </source>
</evidence>
<name>A0ABU6K955_9RHOO</name>
<keyword evidence="11" id="KW-1185">Reference proteome</keyword>
<protein>
    <recommendedName>
        <fullName evidence="8">Magnesium transport protein CorA</fullName>
    </recommendedName>
</protein>
<dbReference type="PANTHER" id="PTHR46494">
    <property type="entry name" value="CORA FAMILY METAL ION TRANSPORTER (EUROFUNG)"/>
    <property type="match status" value="1"/>
</dbReference>
<dbReference type="NCBIfam" id="TIGR00383">
    <property type="entry name" value="corA"/>
    <property type="match status" value="1"/>
</dbReference>
<keyword evidence="3 8" id="KW-0813">Transport</keyword>
<keyword evidence="8" id="KW-0406">Ion transport</keyword>
<dbReference type="PANTHER" id="PTHR46494:SF1">
    <property type="entry name" value="CORA FAMILY METAL ION TRANSPORTER (EUROFUNG)"/>
    <property type="match status" value="1"/>
</dbReference>
<evidence type="ECO:0000256" key="9">
    <source>
        <dbReference type="SAM" id="MobiDB-lite"/>
    </source>
</evidence>
<dbReference type="SUPFAM" id="SSF143865">
    <property type="entry name" value="CorA soluble domain-like"/>
    <property type="match status" value="1"/>
</dbReference>
<evidence type="ECO:0000256" key="5">
    <source>
        <dbReference type="ARBA" id="ARBA00022692"/>
    </source>
</evidence>
<sequence length="374" mass="43195">MSRLSNRLKNRFKKPATPRAPHQSAKAGQAPGSVQYVGEIKVREPALTVFDFDDKELAEVTFKTLEESRTYQKQHKNIWLNVYGLHDPDVMKEIGGRFNLHPLVLEDIVNTAQRPKFEDYGSYIFVVLKTFNFDADQRDCQPEQISLVLGKEFVLSFQERPTGVFKPIRERIRQRHSLPRRVGVDGVMHALIDAVVDRYFVMVEALSEAVEQLEDELITQSPRDAIPRINHLKHETLELRRGIWPTRETLTAVLRTEEHLISRETLPYFRDIYDHCIHVIEQLDGLRELIGGLLDMHLASVSHRLNNELRLLTIVTTILAPATLITGFFGMNFQYMPWLNRKDGWELAVIAVVVAGILLLGTLLWRQRRTRKGF</sequence>
<evidence type="ECO:0000256" key="1">
    <source>
        <dbReference type="ARBA" id="ARBA00004651"/>
    </source>
</evidence>
<feature type="region of interest" description="Disordered" evidence="9">
    <location>
        <begin position="1"/>
        <end position="31"/>
    </location>
</feature>
<evidence type="ECO:0000256" key="6">
    <source>
        <dbReference type="ARBA" id="ARBA00022989"/>
    </source>
</evidence>
<feature type="transmembrane region" description="Helical" evidence="8">
    <location>
        <begin position="345"/>
        <end position="365"/>
    </location>
</feature>
<organism evidence="10 11">
    <name type="scientific">Uliginosibacterium silvisoli</name>
    <dbReference type="NCBI Taxonomy" id="3114758"/>
    <lineage>
        <taxon>Bacteria</taxon>
        <taxon>Pseudomonadati</taxon>
        <taxon>Pseudomonadota</taxon>
        <taxon>Betaproteobacteria</taxon>
        <taxon>Rhodocyclales</taxon>
        <taxon>Zoogloeaceae</taxon>
        <taxon>Uliginosibacterium</taxon>
    </lineage>
</organism>
<accession>A0ABU6K955</accession>
<dbReference type="Pfam" id="PF01544">
    <property type="entry name" value="CorA"/>
    <property type="match status" value="1"/>
</dbReference>
<proteinExistence type="inferred from homology"/>
<evidence type="ECO:0000256" key="4">
    <source>
        <dbReference type="ARBA" id="ARBA00022475"/>
    </source>
</evidence>
<dbReference type="Gene3D" id="3.30.460.20">
    <property type="entry name" value="CorA soluble domain-like"/>
    <property type="match status" value="1"/>
</dbReference>
<comment type="subcellular location">
    <subcellularLocation>
        <location evidence="1">Cell membrane</location>
        <topology evidence="1">Multi-pass membrane protein</topology>
    </subcellularLocation>
    <subcellularLocation>
        <location evidence="8">Membrane</location>
        <topology evidence="8">Multi-pass membrane protein</topology>
    </subcellularLocation>
</comment>
<dbReference type="CDD" id="cd12828">
    <property type="entry name" value="TmCorA-like_1"/>
    <property type="match status" value="1"/>
</dbReference>
<keyword evidence="8" id="KW-0460">Magnesium</keyword>
<dbReference type="RefSeq" id="WP_327601338.1">
    <property type="nucleotide sequence ID" value="NZ_JAYXHS010000005.1"/>
</dbReference>
<evidence type="ECO:0000313" key="11">
    <source>
        <dbReference type="Proteomes" id="UP001331561"/>
    </source>
</evidence>
<evidence type="ECO:0000313" key="10">
    <source>
        <dbReference type="EMBL" id="MEC5388152.1"/>
    </source>
</evidence>
<evidence type="ECO:0000256" key="2">
    <source>
        <dbReference type="ARBA" id="ARBA00009765"/>
    </source>
</evidence>
<keyword evidence="6 8" id="KW-1133">Transmembrane helix</keyword>
<reference evidence="10 11" key="1">
    <citation type="submission" date="2024-01" db="EMBL/GenBank/DDBJ databases">
        <title>Uliginosibacterium soil sp. nov.</title>
        <authorList>
            <person name="Lv Y."/>
        </authorList>
    </citation>
    <scope>NUCLEOTIDE SEQUENCE [LARGE SCALE GENOMIC DNA]</scope>
    <source>
        <strain evidence="10 11">H3</strain>
    </source>
</reference>
<keyword evidence="4 8" id="KW-1003">Cell membrane</keyword>
<dbReference type="InterPro" id="IPR045861">
    <property type="entry name" value="CorA_cytoplasmic_dom"/>
</dbReference>
<dbReference type="Gene3D" id="1.20.58.340">
    <property type="entry name" value="Magnesium transport protein CorA, transmembrane region"/>
    <property type="match status" value="2"/>
</dbReference>
<dbReference type="InterPro" id="IPR002523">
    <property type="entry name" value="MgTranspt_CorA/ZnTranspt_ZntB"/>
</dbReference>
<comment type="similarity">
    <text evidence="2 8">Belongs to the CorA metal ion transporter (MIT) (TC 1.A.35) family.</text>
</comment>
<feature type="transmembrane region" description="Helical" evidence="8">
    <location>
        <begin position="311"/>
        <end position="333"/>
    </location>
</feature>
<feature type="compositionally biased region" description="Basic residues" evidence="9">
    <location>
        <begin position="1"/>
        <end position="16"/>
    </location>
</feature>
<dbReference type="EMBL" id="JAYXHS010000005">
    <property type="protein sequence ID" value="MEC5388152.1"/>
    <property type="molecule type" value="Genomic_DNA"/>
</dbReference>
<comment type="function">
    <text evidence="8">Mediates influx of magnesium ions.</text>
</comment>
<keyword evidence="5 8" id="KW-0812">Transmembrane</keyword>